<reference evidence="1 2" key="1">
    <citation type="submission" date="2019-02" db="EMBL/GenBank/DDBJ databases">
        <title>Deep-cultivation of Planctomycetes and their phenomic and genomic characterization uncovers novel biology.</title>
        <authorList>
            <person name="Wiegand S."/>
            <person name="Jogler M."/>
            <person name="Boedeker C."/>
            <person name="Pinto D."/>
            <person name="Vollmers J."/>
            <person name="Rivas-Marin E."/>
            <person name="Kohn T."/>
            <person name="Peeters S.H."/>
            <person name="Heuer A."/>
            <person name="Rast P."/>
            <person name="Oberbeckmann S."/>
            <person name="Bunk B."/>
            <person name="Jeske O."/>
            <person name="Meyerdierks A."/>
            <person name="Storesund J.E."/>
            <person name="Kallscheuer N."/>
            <person name="Luecker S."/>
            <person name="Lage O.M."/>
            <person name="Pohl T."/>
            <person name="Merkel B.J."/>
            <person name="Hornburger P."/>
            <person name="Mueller R.-W."/>
            <person name="Bruemmer F."/>
            <person name="Labrenz M."/>
            <person name="Spormann A.M."/>
            <person name="Op den Camp H."/>
            <person name="Overmann J."/>
            <person name="Amann R."/>
            <person name="Jetten M.S.M."/>
            <person name="Mascher T."/>
            <person name="Medema M.H."/>
            <person name="Devos D.P."/>
            <person name="Kaster A.-K."/>
            <person name="Ovreas L."/>
            <person name="Rohde M."/>
            <person name="Galperin M.Y."/>
            <person name="Jogler C."/>
        </authorList>
    </citation>
    <scope>NUCLEOTIDE SEQUENCE [LARGE SCALE GENOMIC DNA]</scope>
    <source>
        <strain evidence="1 2">Pan44</strain>
    </source>
</reference>
<protein>
    <submittedName>
        <fullName evidence="1">Uncharacterized protein</fullName>
    </submittedName>
</protein>
<dbReference type="OrthoDB" id="268218at2"/>
<dbReference type="InterPro" id="IPR028978">
    <property type="entry name" value="Chorismate_lyase_/UTRA_dom_sf"/>
</dbReference>
<gene>
    <name evidence="1" type="ORF">Pan44_05520</name>
</gene>
<organism evidence="1 2">
    <name type="scientific">Caulifigura coniformis</name>
    <dbReference type="NCBI Taxonomy" id="2527983"/>
    <lineage>
        <taxon>Bacteria</taxon>
        <taxon>Pseudomonadati</taxon>
        <taxon>Planctomycetota</taxon>
        <taxon>Planctomycetia</taxon>
        <taxon>Planctomycetales</taxon>
        <taxon>Planctomycetaceae</taxon>
        <taxon>Caulifigura</taxon>
    </lineage>
</organism>
<dbReference type="RefSeq" id="WP_145026975.1">
    <property type="nucleotide sequence ID" value="NZ_CP036271.1"/>
</dbReference>
<dbReference type="Gene3D" id="3.40.1410.10">
    <property type="entry name" value="Chorismate lyase-like"/>
    <property type="match status" value="1"/>
</dbReference>
<keyword evidence="2" id="KW-1185">Reference proteome</keyword>
<dbReference type="EMBL" id="CP036271">
    <property type="protein sequence ID" value="QDT52540.1"/>
    <property type="molecule type" value="Genomic_DNA"/>
</dbReference>
<name>A0A517S8U5_9PLAN</name>
<dbReference type="AlphaFoldDB" id="A0A517S8U5"/>
<dbReference type="SUPFAM" id="SSF64288">
    <property type="entry name" value="Chorismate lyase-like"/>
    <property type="match status" value="1"/>
</dbReference>
<sequence>MNPLDELGRLVAIHKSPELLFDEVEHVPASLTPEPYRQLLVHDHHMTLAMEGFHGHPVKVHVVDRHLEDSGYFRTSVLTVPATTIGRTSGRAGGRFAGERAVQFGAIRFNFEFVTVEVREEIVAEHTPLGQVLIDHNVLRHIDLGAILRIKVGPELADIFGCERGTETYGRLATIFCNRRPAVDLLEVSAPLLHPS</sequence>
<evidence type="ECO:0000313" key="1">
    <source>
        <dbReference type="EMBL" id="QDT52540.1"/>
    </source>
</evidence>
<accession>A0A517S8U5</accession>
<proteinExistence type="predicted"/>
<dbReference type="InParanoid" id="A0A517S8U5"/>
<dbReference type="Proteomes" id="UP000315700">
    <property type="component" value="Chromosome"/>
</dbReference>
<dbReference type="KEGG" id="ccos:Pan44_05520"/>
<evidence type="ECO:0000313" key="2">
    <source>
        <dbReference type="Proteomes" id="UP000315700"/>
    </source>
</evidence>